<feature type="domain" description="SMB" evidence="6">
    <location>
        <begin position="588"/>
        <end position="627"/>
    </location>
</feature>
<feature type="domain" description="SMB" evidence="6">
    <location>
        <begin position="142"/>
        <end position="181"/>
    </location>
</feature>
<dbReference type="InterPro" id="IPR035914">
    <property type="entry name" value="Sperma_CUB_dom_sf"/>
</dbReference>
<feature type="domain" description="CUB" evidence="5">
    <location>
        <begin position="649"/>
        <end position="760"/>
    </location>
</feature>
<dbReference type="InterPro" id="IPR001507">
    <property type="entry name" value="ZP_dom"/>
</dbReference>
<keyword evidence="3" id="KW-0812">Transmembrane</keyword>
<dbReference type="SUPFAM" id="SSF49854">
    <property type="entry name" value="Spermadhesin, CUB domain"/>
    <property type="match status" value="1"/>
</dbReference>
<dbReference type="Proteomes" id="UP001166052">
    <property type="component" value="Unassembled WGS sequence"/>
</dbReference>
<proteinExistence type="predicted"/>
<dbReference type="CDD" id="cd00041">
    <property type="entry name" value="CUB"/>
    <property type="match status" value="1"/>
</dbReference>
<evidence type="ECO:0000256" key="1">
    <source>
        <dbReference type="ARBA" id="ARBA00023157"/>
    </source>
</evidence>
<evidence type="ECO:0000256" key="3">
    <source>
        <dbReference type="SAM" id="Phobius"/>
    </source>
</evidence>
<dbReference type="Gene3D" id="2.60.40.4100">
    <property type="entry name" value="Zona pellucida, ZP-C domain"/>
    <property type="match status" value="1"/>
</dbReference>
<dbReference type="SMART" id="SM00201">
    <property type="entry name" value="SO"/>
    <property type="match status" value="8"/>
</dbReference>
<keyword evidence="3" id="KW-0472">Membrane</keyword>
<feature type="domain" description="SMB" evidence="6">
    <location>
        <begin position="269"/>
        <end position="308"/>
    </location>
</feature>
<dbReference type="EMBL" id="JAAWVN010016046">
    <property type="protein sequence ID" value="MBN3292377.1"/>
    <property type="molecule type" value="Genomic_DNA"/>
</dbReference>
<name>A0ABS2Z028_POLSE</name>
<feature type="domain" description="SMB" evidence="6">
    <location>
        <begin position="91"/>
        <end position="130"/>
    </location>
</feature>
<dbReference type="PANTHER" id="PTHR11576">
    <property type="entry name" value="ZONA PELLUCIDA SPERM-BINDING PROTEIN 3"/>
    <property type="match status" value="1"/>
</dbReference>
<evidence type="ECO:0000259" key="7">
    <source>
        <dbReference type="PROSITE" id="PS51034"/>
    </source>
</evidence>
<feature type="domain" description="SMB" evidence="6">
    <location>
        <begin position="211"/>
        <end position="250"/>
    </location>
</feature>
<evidence type="ECO:0000313" key="9">
    <source>
        <dbReference type="Proteomes" id="UP001166052"/>
    </source>
</evidence>
<dbReference type="PROSITE" id="PS00524">
    <property type="entry name" value="SMB_1"/>
    <property type="match status" value="9"/>
</dbReference>
<evidence type="ECO:0000259" key="6">
    <source>
        <dbReference type="PROSITE" id="PS50958"/>
    </source>
</evidence>
<evidence type="ECO:0000259" key="5">
    <source>
        <dbReference type="PROSITE" id="PS01180"/>
    </source>
</evidence>
<keyword evidence="3" id="KW-1133">Transmembrane helix</keyword>
<feature type="non-terminal residue" evidence="8">
    <location>
        <position position="1"/>
    </location>
</feature>
<dbReference type="Gene3D" id="2.60.120.290">
    <property type="entry name" value="Spermadhesin, CUB domain"/>
    <property type="match status" value="1"/>
</dbReference>
<dbReference type="Gene3D" id="2.60.40.3210">
    <property type="entry name" value="Zona pellucida, ZP-N domain"/>
    <property type="match status" value="1"/>
</dbReference>
<evidence type="ECO:0000256" key="4">
    <source>
        <dbReference type="SAM" id="SignalP"/>
    </source>
</evidence>
<reference evidence="8" key="1">
    <citation type="journal article" date="2021" name="Cell">
        <title>Tracing the genetic footprints of vertebrate landing in non-teleost ray-finned fishes.</title>
        <authorList>
            <person name="Bi X."/>
            <person name="Wang K."/>
            <person name="Yang L."/>
            <person name="Pan H."/>
            <person name="Jiang H."/>
            <person name="Wei Q."/>
            <person name="Fang M."/>
            <person name="Yu H."/>
            <person name="Zhu C."/>
            <person name="Cai Y."/>
            <person name="He Y."/>
            <person name="Gan X."/>
            <person name="Zeng H."/>
            <person name="Yu D."/>
            <person name="Zhu Y."/>
            <person name="Jiang H."/>
            <person name="Qiu Q."/>
            <person name="Yang H."/>
            <person name="Zhang Y.E."/>
            <person name="Wang W."/>
            <person name="Zhu M."/>
            <person name="He S."/>
            <person name="Zhang G."/>
        </authorList>
    </citation>
    <scope>NUCLEOTIDE SEQUENCE</scope>
    <source>
        <strain evidence="8">Bchr_001</strain>
    </source>
</reference>
<comment type="caution">
    <text evidence="8">The sequence shown here is derived from an EMBL/GenBank/DDBJ whole genome shotgun (WGS) entry which is preliminary data.</text>
</comment>
<dbReference type="PROSITE" id="PS01180">
    <property type="entry name" value="CUB"/>
    <property type="match status" value="1"/>
</dbReference>
<keyword evidence="1" id="KW-1015">Disulfide bond</keyword>
<evidence type="ECO:0000313" key="8">
    <source>
        <dbReference type="EMBL" id="MBN3292377.1"/>
    </source>
</evidence>
<feature type="domain" description="SMB" evidence="6">
    <location>
        <begin position="530"/>
        <end position="569"/>
    </location>
</feature>
<dbReference type="PROSITE" id="PS51034">
    <property type="entry name" value="ZP_2"/>
    <property type="match status" value="1"/>
</dbReference>
<feature type="transmembrane region" description="Helical" evidence="3">
    <location>
        <begin position="1057"/>
        <end position="1080"/>
    </location>
</feature>
<dbReference type="PANTHER" id="PTHR11576:SF14">
    <property type="entry name" value="ZP DOMAIN-CONTAINING PROTEIN"/>
    <property type="match status" value="1"/>
</dbReference>
<feature type="domain" description="SMB" evidence="6">
    <location>
        <begin position="342"/>
        <end position="381"/>
    </location>
</feature>
<feature type="domain" description="SMB" evidence="6">
    <location>
        <begin position="407"/>
        <end position="446"/>
    </location>
</feature>
<protein>
    <submittedName>
        <fullName evidence="8">DMBT1 protein</fullName>
    </submittedName>
</protein>
<feature type="domain" description="ZP" evidence="7">
    <location>
        <begin position="769"/>
        <end position="1009"/>
    </location>
</feature>
<dbReference type="InterPro" id="IPR000859">
    <property type="entry name" value="CUB_dom"/>
</dbReference>
<gene>
    <name evidence="8" type="primary">Dmbt1_16</name>
    <name evidence="8" type="ORF">GTO92_0001693</name>
</gene>
<feature type="chain" id="PRO_5045323304" evidence="4">
    <location>
        <begin position="22"/>
        <end position="1090"/>
    </location>
</feature>
<evidence type="ECO:0000256" key="2">
    <source>
        <dbReference type="PROSITE-ProRule" id="PRU00059"/>
    </source>
</evidence>
<sequence length="1090" mass="118955">MWGILKFIAAPLLVTTLVVSAYTTTEFTTTTPSELIPGKNSCNGFCNQAIEYCSCEASCSLNNNCCLDFCSYCYEVNAGFCDSTTDNGIAGFNICMGQCGRTSGPCSCDPSCVESGNCCPTFCDFCSYMDTGYCQVPTSVTDPGSCNGLCYGSTGSCSCDSSCVDNSNCCPDFCFYCQSLNYGFCQFAITATTEFTITTTVPTIGYTSQGGGDSCNGLCSSFAANCSCEYSCFNNGNCCPDFCDFCSYVNFGYCEQSTEEPIISSVPITPGSCKGFCSGWAGTCSCAASCIENNNCCPDFCDYCSNDYYNNYEYCNPQIVNQTEIMMSTSTLPTIGYTAQGGGDSCNGLCSSFAANCSCEYYCVNNGNCCPDFCDFCSYVNFGYCEQSTEEPIISTVPTIGYTAQGGGDSCNGLCSSFASNCSCEYSCGYNNNCCPDFCDFCPYVNFGYCEQSTAMPNTTSDVPVEGSCNGICTGWAGNCSCDYYCTYNNSCCPDFCDYCTYVNSGYCEASTTTYTSLTVPTIGYTAQGGGDSCNGLCSSFASNCSCEYSCGYNNNCCPDFCDFCPYVNFGYCEQSPVIPSATADVPVEGSCNGICTGWAGNCSCDYYCTYNNSCCPDFCDYCTYVNSGYCEASTTTYTALSESFGPFCGGVLIGPSGETIMPQYTETNGNSAQCTWYIEVARGYRIQIQIAPYSEVNFYPCNMDVISVIDGPSGIFPIIGLNCFGEYGTYESSSNFLTVTSNLSSVNTNSAFLINYRTVPVFSDSDITCSSYFMTVKLHQPYIWSLGYNASDLHLDDAACTPQIFGSIILFKFPLNECGTNRKAVNGTIIYSNNVRSSPSNGLITRETYLRLNVQCKMEQEAITDIMYQANGGITANETGTGTYNISMVFYHGDFTSPVLENPYIVDLNEDIFVQIMLYTSDYLEVFIDTCTASPSQFGYPSYDLIRDGCVRDDTFVAFPSTSFDIARFRFNAFKFVDYSSSVYLECKVVLCQMYDYSSRCNRGCQARRRRDLSSSKDKVDVVSGRIELRKYKNFAEENIKLKKEEVSKISSTQTLVWISMTALATTTAILAFFTLKFYKKTTKDEWRL</sequence>
<accession>A0ABS2Z028</accession>
<dbReference type="PROSITE" id="PS50958">
    <property type="entry name" value="SMB_2"/>
    <property type="match status" value="10"/>
</dbReference>
<dbReference type="InterPro" id="IPR042235">
    <property type="entry name" value="ZP-C_dom"/>
</dbReference>
<keyword evidence="9" id="KW-1185">Reference proteome</keyword>
<feature type="domain" description="SMB" evidence="6">
    <location>
        <begin position="465"/>
        <end position="504"/>
    </location>
</feature>
<dbReference type="SMART" id="SM00042">
    <property type="entry name" value="CUB"/>
    <property type="match status" value="1"/>
</dbReference>
<comment type="caution">
    <text evidence="2">Lacks conserved residue(s) required for the propagation of feature annotation.</text>
</comment>
<feature type="non-terminal residue" evidence="8">
    <location>
        <position position="1090"/>
    </location>
</feature>
<feature type="domain" description="SMB" evidence="6">
    <location>
        <begin position="38"/>
        <end position="77"/>
    </location>
</feature>
<feature type="signal peptide" evidence="4">
    <location>
        <begin position="1"/>
        <end position="21"/>
    </location>
</feature>
<keyword evidence="4" id="KW-0732">Signal</keyword>
<dbReference type="InterPro" id="IPR001212">
    <property type="entry name" value="Somatomedin_B_dom"/>
</dbReference>
<dbReference type="SMART" id="SM00241">
    <property type="entry name" value="ZP"/>
    <property type="match status" value="1"/>
</dbReference>
<organism evidence="8 9">
    <name type="scientific">Polypterus senegalus</name>
    <name type="common">Senegal bichir</name>
    <dbReference type="NCBI Taxonomy" id="55291"/>
    <lineage>
        <taxon>Eukaryota</taxon>
        <taxon>Metazoa</taxon>
        <taxon>Chordata</taxon>
        <taxon>Craniata</taxon>
        <taxon>Vertebrata</taxon>
        <taxon>Euteleostomi</taxon>
        <taxon>Actinopterygii</taxon>
        <taxon>Polypteriformes</taxon>
        <taxon>Polypteridae</taxon>
        <taxon>Polypterus</taxon>
    </lineage>
</organism>